<reference evidence="4" key="1">
    <citation type="submission" date="2022-10" db="EMBL/GenBank/DDBJ databases">
        <title>Vagococcus sp. isolated from poultry meat.</title>
        <authorList>
            <person name="Johansson P."/>
            <person name="Bjorkroth J."/>
        </authorList>
    </citation>
    <scope>NUCLEOTIDE SEQUENCE</scope>
    <source>
        <strain evidence="4">STAA11</strain>
    </source>
</reference>
<keyword evidence="2" id="KW-1133">Transmembrane helix</keyword>
<feature type="region of interest" description="Disordered" evidence="1">
    <location>
        <begin position="29"/>
        <end position="72"/>
    </location>
</feature>
<keyword evidence="5" id="KW-1185">Reference proteome</keyword>
<dbReference type="AlphaFoldDB" id="A0AAF0CVB0"/>
<feature type="compositionally biased region" description="Basic and acidic residues" evidence="1">
    <location>
        <begin position="38"/>
        <end position="54"/>
    </location>
</feature>
<dbReference type="PANTHER" id="PTHR40038:SF1">
    <property type="entry name" value="MEMBRANE-ASSOCIATED PROTEIN TCAA"/>
    <property type="match status" value="1"/>
</dbReference>
<accession>A0AAF0CVB0</accession>
<organism evidence="4 5">
    <name type="scientific">Vagococcus intermedius</name>
    <dbReference type="NCBI Taxonomy" id="2991418"/>
    <lineage>
        <taxon>Bacteria</taxon>
        <taxon>Bacillati</taxon>
        <taxon>Bacillota</taxon>
        <taxon>Bacilli</taxon>
        <taxon>Lactobacillales</taxon>
        <taxon>Enterococcaceae</taxon>
        <taxon>Vagococcus</taxon>
    </lineage>
</organism>
<dbReference type="InterPro" id="IPR054529">
    <property type="entry name" value="TcaA_2nd"/>
</dbReference>
<sequence>MKKCEKCGSEFNEEAVFCENCGNRLKNKTEEQNVNNDDEQKAEVKKQVIEKKQEQLSGESQSASKKLAEMKARELAEMEKEADELKVKQKAAGQKEPTVEKKVAPINDQFTCARCGLVQNVTNNFCEKCGHKQGESYDASKDDSKRVLNVATLPKEPRKPLSKKAKIMIGSGIGAVILLAGGYAFGKSYYSLENQATRFAELVKENDPAKLASVLKTHDPNYKVNKQNLTKYTDYYADKKHKKEFSELVNTLNSSPYAINGIGDLSMQQEGSKFLFFDNYNFYIEPVYLELTANQKNIEFKIDDEVVGKSDSDEYQMSSDPLTPGEYDIEGALKGQKEKNTSRVNLVRFMNDSFQENTSVNMAIQKVAFDIISNTDTGDVLLDGEKVGELEDGEFTVKDKVWHQGMTVQISKTLPDESKMTTDKREIGEYDYPAENYNSDYSELNLDLEEVKGKDDIQYELDNIYNNFSSYTDDSYGSYNARAITDLASHFENGQSNAEFIDFDTFINSVRKAKSKDHLSAEASVEEVQQVGDNTYEVRYLIEYTTVYKDSDQDSITQIFRYKKATFIYDEEDQQLKIRDLGGTDNFEVVDDGN</sequence>
<evidence type="ECO:0000256" key="2">
    <source>
        <dbReference type="SAM" id="Phobius"/>
    </source>
</evidence>
<dbReference type="EMBL" id="CP110232">
    <property type="protein sequence ID" value="WEG73623.1"/>
    <property type="molecule type" value="Genomic_DNA"/>
</dbReference>
<dbReference type="KEGG" id="vie:OL234_01575"/>
<evidence type="ECO:0000256" key="1">
    <source>
        <dbReference type="SAM" id="MobiDB-lite"/>
    </source>
</evidence>
<dbReference type="Pfam" id="PF22813">
    <property type="entry name" value="TcaA_2nd"/>
    <property type="match status" value="1"/>
</dbReference>
<evidence type="ECO:0000313" key="5">
    <source>
        <dbReference type="Proteomes" id="UP001179647"/>
    </source>
</evidence>
<keyword evidence="2" id="KW-0472">Membrane</keyword>
<feature type="transmembrane region" description="Helical" evidence="2">
    <location>
        <begin position="167"/>
        <end position="186"/>
    </location>
</feature>
<proteinExistence type="predicted"/>
<dbReference type="PANTHER" id="PTHR40038">
    <property type="entry name" value="MEMBRANE-ASSOCIATED PROTEIN TCAA"/>
    <property type="match status" value="1"/>
</dbReference>
<feature type="domain" description="TcaA second" evidence="3">
    <location>
        <begin position="193"/>
        <end position="282"/>
    </location>
</feature>
<protein>
    <recommendedName>
        <fullName evidence="3">TcaA second domain-containing protein</fullName>
    </recommendedName>
</protein>
<evidence type="ECO:0000259" key="3">
    <source>
        <dbReference type="Pfam" id="PF22813"/>
    </source>
</evidence>
<evidence type="ECO:0000313" key="4">
    <source>
        <dbReference type="EMBL" id="WEG73623.1"/>
    </source>
</evidence>
<dbReference type="Proteomes" id="UP001179647">
    <property type="component" value="Chromosome"/>
</dbReference>
<gene>
    <name evidence="4" type="ORF">OL234_01575</name>
</gene>
<dbReference type="RefSeq" id="WP_275469423.1">
    <property type="nucleotide sequence ID" value="NZ_CP110232.1"/>
</dbReference>
<name>A0AAF0CVB0_9ENTE</name>
<keyword evidence="2" id="KW-0812">Transmembrane</keyword>